<dbReference type="InterPro" id="IPR051487">
    <property type="entry name" value="Ser/Thr_Proteases_Immune/Dev"/>
</dbReference>
<evidence type="ECO:0000259" key="4">
    <source>
        <dbReference type="PROSITE" id="PS50240"/>
    </source>
</evidence>
<dbReference type="Gene3D" id="2.40.10.10">
    <property type="entry name" value="Trypsin-like serine proteases"/>
    <property type="match status" value="1"/>
</dbReference>
<organism evidence="5 6">
    <name type="scientific">Larinioides sclopetarius</name>
    <dbReference type="NCBI Taxonomy" id="280406"/>
    <lineage>
        <taxon>Eukaryota</taxon>
        <taxon>Metazoa</taxon>
        <taxon>Ecdysozoa</taxon>
        <taxon>Arthropoda</taxon>
        <taxon>Chelicerata</taxon>
        <taxon>Arachnida</taxon>
        <taxon>Araneae</taxon>
        <taxon>Araneomorphae</taxon>
        <taxon>Entelegynae</taxon>
        <taxon>Araneoidea</taxon>
        <taxon>Araneidae</taxon>
        <taxon>Larinioides</taxon>
    </lineage>
</organism>
<keyword evidence="6" id="KW-1185">Reference proteome</keyword>
<comment type="similarity">
    <text evidence="2">Belongs to the peptidase S1 family. CLIP subfamily.</text>
</comment>
<dbReference type="CDD" id="cd00190">
    <property type="entry name" value="Tryp_SPc"/>
    <property type="match status" value="1"/>
</dbReference>
<accession>A0AAV1Z1P7</accession>
<keyword evidence="3" id="KW-0732">Signal</keyword>
<evidence type="ECO:0000256" key="2">
    <source>
        <dbReference type="ARBA" id="ARBA00024195"/>
    </source>
</evidence>
<evidence type="ECO:0000256" key="1">
    <source>
        <dbReference type="ARBA" id="ARBA00023157"/>
    </source>
</evidence>
<dbReference type="PROSITE" id="PS50240">
    <property type="entry name" value="TRYPSIN_DOM"/>
    <property type="match status" value="1"/>
</dbReference>
<proteinExistence type="inferred from homology"/>
<evidence type="ECO:0000313" key="5">
    <source>
        <dbReference type="EMBL" id="CAL1264836.1"/>
    </source>
</evidence>
<evidence type="ECO:0000313" key="6">
    <source>
        <dbReference type="Proteomes" id="UP001497382"/>
    </source>
</evidence>
<dbReference type="GO" id="GO:0006508">
    <property type="term" value="P:proteolysis"/>
    <property type="evidence" value="ECO:0007669"/>
    <property type="project" value="InterPro"/>
</dbReference>
<dbReference type="InterPro" id="IPR001254">
    <property type="entry name" value="Trypsin_dom"/>
</dbReference>
<dbReference type="Proteomes" id="UP001497382">
    <property type="component" value="Unassembled WGS sequence"/>
</dbReference>
<feature type="signal peptide" evidence="3">
    <location>
        <begin position="1"/>
        <end position="20"/>
    </location>
</feature>
<dbReference type="InterPro" id="IPR009003">
    <property type="entry name" value="Peptidase_S1_PA"/>
</dbReference>
<keyword evidence="1" id="KW-1015">Disulfide bond</keyword>
<dbReference type="AlphaFoldDB" id="A0AAV1Z1P7"/>
<dbReference type="InterPro" id="IPR043504">
    <property type="entry name" value="Peptidase_S1_PA_chymotrypsin"/>
</dbReference>
<feature type="domain" description="Peptidase S1" evidence="4">
    <location>
        <begin position="53"/>
        <end position="300"/>
    </location>
</feature>
<dbReference type="SUPFAM" id="SSF50494">
    <property type="entry name" value="Trypsin-like serine proteases"/>
    <property type="match status" value="1"/>
</dbReference>
<sequence length="324" mass="36919">MLRLFCFYLLFIITITYTYSSKALGKERKQNENCGRCGRRIPALEGFRLRDRIIDGRQVKPPFKYPWIVKVDTSRTCSGSIISKRYILTSAFCLTKSESDNNKNCTEGKLPKECYVQTSDVKVRLPWKESTKFRKTLSANKLLPHPDYDHICKSNDIALIRVSEAIKCNSFKQPICLPTSDINGIGRKLVITGWGNITPDGTVGSRVLREGEMKQIPFYDCHIYPCFDKNSTKAICAIGTNTHQTPCKGDSGASTFGEFNRTYIALGITSLPSSFFCQPSQSIMYTKVHAYIDWIKQYVRKLPEPYKNFGRLSDLEIDNEPYES</sequence>
<dbReference type="PRINTS" id="PR00722">
    <property type="entry name" value="CHYMOTRYPSIN"/>
</dbReference>
<gene>
    <name evidence="5" type="ORF">LARSCL_LOCUS2184</name>
</gene>
<dbReference type="Pfam" id="PF00089">
    <property type="entry name" value="Trypsin"/>
    <property type="match status" value="1"/>
</dbReference>
<dbReference type="SMART" id="SM00020">
    <property type="entry name" value="Tryp_SPc"/>
    <property type="match status" value="1"/>
</dbReference>
<dbReference type="GO" id="GO:0004252">
    <property type="term" value="F:serine-type endopeptidase activity"/>
    <property type="evidence" value="ECO:0007669"/>
    <property type="project" value="InterPro"/>
</dbReference>
<evidence type="ECO:0000256" key="3">
    <source>
        <dbReference type="SAM" id="SignalP"/>
    </source>
</evidence>
<dbReference type="PANTHER" id="PTHR24256">
    <property type="entry name" value="TRYPTASE-RELATED"/>
    <property type="match status" value="1"/>
</dbReference>
<comment type="caution">
    <text evidence="5">The sequence shown here is derived from an EMBL/GenBank/DDBJ whole genome shotgun (WGS) entry which is preliminary data.</text>
</comment>
<protein>
    <recommendedName>
        <fullName evidence="4">Peptidase S1 domain-containing protein</fullName>
    </recommendedName>
</protein>
<name>A0AAV1Z1P7_9ARAC</name>
<reference evidence="5 6" key="1">
    <citation type="submission" date="2024-04" db="EMBL/GenBank/DDBJ databases">
        <authorList>
            <person name="Rising A."/>
            <person name="Reimegard J."/>
            <person name="Sonavane S."/>
            <person name="Akerstrom W."/>
            <person name="Nylinder S."/>
            <person name="Hedman E."/>
            <person name="Kallberg Y."/>
        </authorList>
    </citation>
    <scope>NUCLEOTIDE SEQUENCE [LARGE SCALE GENOMIC DNA]</scope>
</reference>
<dbReference type="InterPro" id="IPR001314">
    <property type="entry name" value="Peptidase_S1A"/>
</dbReference>
<dbReference type="EMBL" id="CAXIEN010000014">
    <property type="protein sequence ID" value="CAL1264836.1"/>
    <property type="molecule type" value="Genomic_DNA"/>
</dbReference>
<feature type="chain" id="PRO_5043931718" description="Peptidase S1 domain-containing protein" evidence="3">
    <location>
        <begin position="21"/>
        <end position="324"/>
    </location>
</feature>